<proteinExistence type="predicted"/>
<dbReference type="Pfam" id="PF10710">
    <property type="entry name" value="DUF2512"/>
    <property type="match status" value="1"/>
</dbReference>
<protein>
    <recommendedName>
        <fullName evidence="7">Integral inner membrane protein</fullName>
    </recommendedName>
</protein>
<gene>
    <name evidence="4" type="ORF">AJ85_08280</name>
    <name evidence="3" type="ORF">BALCAV_0203695</name>
</gene>
<sequence length="149" mass="17198">MQYFKALLLKWVISFAFLFIIFGLFYHVSIGNVFVLSLVVSVVSYLGDLFIMPRISNTVATITDFGLALFLIWFVSQSLTYGANLFFPSLLAATGLAIFEYYYHQYLLMYVLNNGEKLEKRTAPYRYQTEASEEIAPNKEEIKRDDDPK</sequence>
<feature type="transmembrane region" description="Helical" evidence="2">
    <location>
        <begin position="7"/>
        <end position="27"/>
    </location>
</feature>
<evidence type="ECO:0000313" key="6">
    <source>
        <dbReference type="Proteomes" id="UP000297014"/>
    </source>
</evidence>
<comment type="caution">
    <text evidence="3">The sequence shown here is derived from an EMBL/GenBank/DDBJ whole genome shotgun (WGS) entry which is preliminary data.</text>
</comment>
<dbReference type="EMBL" id="JALP01000106">
    <property type="protein sequence ID" value="THG90891.1"/>
    <property type="molecule type" value="Genomic_DNA"/>
</dbReference>
<feature type="transmembrane region" description="Helical" evidence="2">
    <location>
        <begin position="33"/>
        <end position="51"/>
    </location>
</feature>
<dbReference type="Proteomes" id="UP000002754">
    <property type="component" value="Unassembled WGS sequence"/>
</dbReference>
<evidence type="ECO:0000256" key="2">
    <source>
        <dbReference type="SAM" id="Phobius"/>
    </source>
</evidence>
<organism evidence="3 5">
    <name type="scientific">Alkalihalobacillus alcalophilus ATCC 27647 = CGMCC 1.3604</name>
    <dbReference type="NCBI Taxonomy" id="1218173"/>
    <lineage>
        <taxon>Bacteria</taxon>
        <taxon>Bacillati</taxon>
        <taxon>Bacillota</taxon>
        <taxon>Bacilli</taxon>
        <taxon>Bacillales</taxon>
        <taxon>Bacillaceae</taxon>
        <taxon>Alkalihalobacillus</taxon>
    </lineage>
</organism>
<dbReference type="eggNOG" id="ENOG5032Z7G">
    <property type="taxonomic scope" value="Bacteria"/>
</dbReference>
<feature type="compositionally biased region" description="Basic and acidic residues" evidence="1">
    <location>
        <begin position="136"/>
        <end position="149"/>
    </location>
</feature>
<accession>A0A094XII9</accession>
<name>A0A094XII9_ALKAL</name>
<dbReference type="STRING" id="1218173.BALCAV_0203695"/>
<evidence type="ECO:0008006" key="7">
    <source>
        <dbReference type="Google" id="ProtNLM"/>
    </source>
</evidence>
<dbReference type="OrthoDB" id="2111682at2"/>
<feature type="transmembrane region" description="Helical" evidence="2">
    <location>
        <begin position="81"/>
        <end position="103"/>
    </location>
</feature>
<feature type="region of interest" description="Disordered" evidence="1">
    <location>
        <begin position="129"/>
        <end position="149"/>
    </location>
</feature>
<dbReference type="RefSeq" id="WP_003324661.1">
    <property type="nucleotide sequence ID" value="NZ_ALPT02000008.1"/>
</dbReference>
<dbReference type="Proteomes" id="UP000297014">
    <property type="component" value="Unassembled WGS sequence"/>
</dbReference>
<reference evidence="4 6" key="2">
    <citation type="submission" date="2014-01" db="EMBL/GenBank/DDBJ databases">
        <title>Draft genome sequencing of Bacillus alcalophilus CGMCC 1.3604.</title>
        <authorList>
            <person name="Yang J."/>
            <person name="Diao L."/>
            <person name="Yang S."/>
        </authorList>
    </citation>
    <scope>NUCLEOTIDE SEQUENCE [LARGE SCALE GENOMIC DNA]</scope>
    <source>
        <strain evidence="4 6">CGMCC 1.3604</strain>
    </source>
</reference>
<dbReference type="AlphaFoldDB" id="A0A094XII9"/>
<evidence type="ECO:0000313" key="4">
    <source>
        <dbReference type="EMBL" id="THG90891.1"/>
    </source>
</evidence>
<evidence type="ECO:0000256" key="1">
    <source>
        <dbReference type="SAM" id="MobiDB-lite"/>
    </source>
</evidence>
<keyword evidence="2" id="KW-0812">Transmembrane</keyword>
<evidence type="ECO:0000313" key="3">
    <source>
        <dbReference type="EMBL" id="KGA98600.1"/>
    </source>
</evidence>
<keyword evidence="2" id="KW-0472">Membrane</keyword>
<keyword evidence="2" id="KW-1133">Transmembrane helix</keyword>
<dbReference type="EMBL" id="ALPT02000008">
    <property type="protein sequence ID" value="KGA98600.1"/>
    <property type="molecule type" value="Genomic_DNA"/>
</dbReference>
<keyword evidence="5" id="KW-1185">Reference proteome</keyword>
<evidence type="ECO:0000313" key="5">
    <source>
        <dbReference type="Proteomes" id="UP000002754"/>
    </source>
</evidence>
<dbReference type="InterPro" id="IPR019649">
    <property type="entry name" value="DUF2512"/>
</dbReference>
<reference evidence="3 5" key="1">
    <citation type="journal article" date="2014" name="Genome Announc.">
        <title>Draft Genome Sequence of Bacillus alcalophilus AV1934, a Classic Alkaliphile Isolated from Human Feces in 1934.</title>
        <authorList>
            <person name="Attie O."/>
            <person name="Jayaprakash A."/>
            <person name="Shah H."/>
            <person name="Paulsen I.T."/>
            <person name="Morino M."/>
            <person name="Takahashi Y."/>
            <person name="Narumi I."/>
            <person name="Sachidanandam R."/>
            <person name="Satoh K."/>
            <person name="Ito M."/>
            <person name="Krulwich T.A."/>
        </authorList>
    </citation>
    <scope>NUCLEOTIDE SEQUENCE [LARGE SCALE GENOMIC DNA]</scope>
    <source>
        <strain evidence="3 5">AV1934</strain>
    </source>
</reference>